<dbReference type="EMBL" id="AP014940">
    <property type="protein sequence ID" value="BAV95755.1"/>
    <property type="molecule type" value="Genomic_DNA"/>
</dbReference>
<protein>
    <submittedName>
        <fullName evidence="1">Uncharacterized protein</fullName>
    </submittedName>
</protein>
<dbReference type="RefSeq" id="WP_096376347.1">
    <property type="nucleotide sequence ID" value="NZ_AP014940.1"/>
</dbReference>
<reference evidence="1 2" key="1">
    <citation type="journal article" date="2017" name="DNA Res.">
        <title>Complete genome sequence and expression profile of the commercial lytic enzyme producer Lysobacter enzymogenes M497-1.</title>
        <authorList>
            <person name="Takami H."/>
            <person name="Toyoda A."/>
            <person name="Uchiyama I."/>
            <person name="Itoh T."/>
            <person name="Takaki Y."/>
            <person name="Arai W."/>
            <person name="Nishi S."/>
            <person name="Kawai M."/>
            <person name="Shinya K."/>
            <person name="Ikeda H."/>
        </authorList>
    </citation>
    <scope>NUCLEOTIDE SEQUENCE [LARGE SCALE GENOMIC DNA]</scope>
    <source>
        <strain evidence="1 2">M497-1</strain>
    </source>
</reference>
<dbReference type="GeneID" id="83062191"/>
<evidence type="ECO:0000313" key="2">
    <source>
        <dbReference type="Proteomes" id="UP000218824"/>
    </source>
</evidence>
<organism evidence="1 2">
    <name type="scientific">Lysobacter enzymogenes</name>
    <dbReference type="NCBI Taxonomy" id="69"/>
    <lineage>
        <taxon>Bacteria</taxon>
        <taxon>Pseudomonadati</taxon>
        <taxon>Pseudomonadota</taxon>
        <taxon>Gammaproteobacteria</taxon>
        <taxon>Lysobacterales</taxon>
        <taxon>Lysobacteraceae</taxon>
        <taxon>Lysobacter</taxon>
    </lineage>
</organism>
<dbReference type="KEGG" id="lem:LEN_0268"/>
<proteinExistence type="predicted"/>
<name>A0AAU9AER7_LYSEN</name>
<sequence length="119" mass="13054">MNDQLPLLSTLTFIGFELNAAAERHPEGNLSFGEVYSALAQEALLTTLNTRLPGLFDFSLFPPGSEQSVALHRSLRQAADGLEGRERRKVGTVASGLHLAMALILEAIQRQLWIASRRP</sequence>
<dbReference type="Proteomes" id="UP000218824">
    <property type="component" value="Chromosome"/>
</dbReference>
<gene>
    <name evidence="1" type="ORF">LEN_0268</name>
</gene>
<dbReference type="AlphaFoldDB" id="A0AAU9AER7"/>
<accession>A0AAU9AER7</accession>
<evidence type="ECO:0000313" key="1">
    <source>
        <dbReference type="EMBL" id="BAV95755.1"/>
    </source>
</evidence>